<keyword evidence="3" id="KW-1185">Reference proteome</keyword>
<evidence type="ECO:0000313" key="2">
    <source>
        <dbReference type="EMBL" id="TWH10512.1"/>
    </source>
</evidence>
<dbReference type="SMART" id="SM00347">
    <property type="entry name" value="HTH_MARR"/>
    <property type="match status" value="1"/>
</dbReference>
<feature type="domain" description="HTH marR-type" evidence="1">
    <location>
        <begin position="26"/>
        <end position="123"/>
    </location>
</feature>
<dbReference type="RefSeq" id="WP_028915553.1">
    <property type="nucleotide sequence ID" value="NZ_VLJS01000052.1"/>
</dbReference>
<dbReference type="GO" id="GO:0006950">
    <property type="term" value="P:response to stress"/>
    <property type="evidence" value="ECO:0007669"/>
    <property type="project" value="TreeGrafter"/>
</dbReference>
<name>A0A562DLG2_9GAMM</name>
<dbReference type="SUPFAM" id="SSF46785">
    <property type="entry name" value="Winged helix' DNA-binding domain"/>
    <property type="match status" value="1"/>
</dbReference>
<dbReference type="GO" id="GO:0003677">
    <property type="term" value="F:DNA binding"/>
    <property type="evidence" value="ECO:0007669"/>
    <property type="project" value="UniProtKB-KW"/>
</dbReference>
<dbReference type="InterPro" id="IPR036388">
    <property type="entry name" value="WH-like_DNA-bd_sf"/>
</dbReference>
<dbReference type="PANTHER" id="PTHR33164">
    <property type="entry name" value="TRANSCRIPTIONAL REGULATOR, MARR FAMILY"/>
    <property type="match status" value="1"/>
</dbReference>
<dbReference type="InterPro" id="IPR036390">
    <property type="entry name" value="WH_DNA-bd_sf"/>
</dbReference>
<organism evidence="2 3">
    <name type="scientific">Pseudoxanthomonas taiwanensis J19</name>
    <dbReference type="NCBI Taxonomy" id="935569"/>
    <lineage>
        <taxon>Bacteria</taxon>
        <taxon>Pseudomonadati</taxon>
        <taxon>Pseudomonadota</taxon>
        <taxon>Gammaproteobacteria</taxon>
        <taxon>Lysobacterales</taxon>
        <taxon>Lysobacteraceae</taxon>
        <taxon>Pseudoxanthomonas</taxon>
    </lineage>
</organism>
<accession>A0A562DLG2</accession>
<sequence>MPAPHSPCTCFRLRRAARLVSQIYDHALAGAGLNVNQYSLLRHARTPQSLGTLAASLGMDRTTLSRNLQPLLRDGLVAEVRDEDPRRRVLALTAAGRQRLARARPLWQRAQRRIDALLGSGPLGQLHAALDALDGALAKETEE</sequence>
<dbReference type="InterPro" id="IPR039422">
    <property type="entry name" value="MarR/SlyA-like"/>
</dbReference>
<dbReference type="Proteomes" id="UP000321583">
    <property type="component" value="Unassembled WGS sequence"/>
</dbReference>
<dbReference type="AlphaFoldDB" id="A0A562DLG2"/>
<reference evidence="2 3" key="1">
    <citation type="submission" date="2019-07" db="EMBL/GenBank/DDBJ databases">
        <title>Genome sequencing of lignin-degrading bacterial isolates.</title>
        <authorList>
            <person name="Gladden J."/>
        </authorList>
    </citation>
    <scope>NUCLEOTIDE SEQUENCE [LARGE SCALE GENOMIC DNA]</scope>
    <source>
        <strain evidence="2 3">J19</strain>
    </source>
</reference>
<dbReference type="InterPro" id="IPR000835">
    <property type="entry name" value="HTH_MarR-typ"/>
</dbReference>
<dbReference type="EMBL" id="VLJS01000052">
    <property type="protein sequence ID" value="TWH10512.1"/>
    <property type="molecule type" value="Genomic_DNA"/>
</dbReference>
<gene>
    <name evidence="2" type="ORF">L613_002400000280</name>
</gene>
<dbReference type="PANTHER" id="PTHR33164:SF105">
    <property type="entry name" value="TRANSCRIPTIONAL REPRESSOR PROTEIN-RELATED"/>
    <property type="match status" value="1"/>
</dbReference>
<dbReference type="GO" id="GO:0003700">
    <property type="term" value="F:DNA-binding transcription factor activity"/>
    <property type="evidence" value="ECO:0007669"/>
    <property type="project" value="InterPro"/>
</dbReference>
<dbReference type="Gene3D" id="1.10.10.10">
    <property type="entry name" value="Winged helix-like DNA-binding domain superfamily/Winged helix DNA-binding domain"/>
    <property type="match status" value="1"/>
</dbReference>
<keyword evidence="2" id="KW-0238">DNA-binding</keyword>
<proteinExistence type="predicted"/>
<dbReference type="Pfam" id="PF12840">
    <property type="entry name" value="HTH_20"/>
    <property type="match status" value="1"/>
</dbReference>
<evidence type="ECO:0000259" key="1">
    <source>
        <dbReference type="SMART" id="SM00347"/>
    </source>
</evidence>
<comment type="caution">
    <text evidence="2">The sequence shown here is derived from an EMBL/GenBank/DDBJ whole genome shotgun (WGS) entry which is preliminary data.</text>
</comment>
<evidence type="ECO:0000313" key="3">
    <source>
        <dbReference type="Proteomes" id="UP000321583"/>
    </source>
</evidence>
<protein>
    <submittedName>
        <fullName evidence="2">DNA-binding MarR family transcriptional regulator</fullName>
    </submittedName>
</protein>